<evidence type="ECO:0000259" key="1">
    <source>
        <dbReference type="Pfam" id="PF01370"/>
    </source>
</evidence>
<accession>A0A643F6G2</accession>
<dbReference type="AlphaFoldDB" id="A0A643F6G2"/>
<dbReference type="RefSeq" id="WP_128093062.1">
    <property type="nucleotide sequence ID" value="NZ_JBHEEN010000001.1"/>
</dbReference>
<dbReference type="Pfam" id="PF01370">
    <property type="entry name" value="Epimerase"/>
    <property type="match status" value="1"/>
</dbReference>
<dbReference type="EMBL" id="VZPE01000001">
    <property type="protein sequence ID" value="KAB0573474.1"/>
    <property type="molecule type" value="Genomic_DNA"/>
</dbReference>
<proteinExistence type="predicted"/>
<dbReference type="SUPFAM" id="SSF51735">
    <property type="entry name" value="NAD(P)-binding Rossmann-fold domains"/>
    <property type="match status" value="1"/>
</dbReference>
<name>A0A643F6G2_9HYPH</name>
<evidence type="ECO:0000313" key="2">
    <source>
        <dbReference type="EMBL" id="KAB0573474.1"/>
    </source>
</evidence>
<dbReference type="InterPro" id="IPR001509">
    <property type="entry name" value="Epimerase_deHydtase"/>
</dbReference>
<dbReference type="Gene3D" id="3.40.50.720">
    <property type="entry name" value="NAD(P)-binding Rossmann-like Domain"/>
    <property type="match status" value="1"/>
</dbReference>
<dbReference type="InterPro" id="IPR036291">
    <property type="entry name" value="NAD(P)-bd_dom_sf"/>
</dbReference>
<gene>
    <name evidence="2" type="ORF">F7Q93_03005</name>
</gene>
<organism evidence="2">
    <name type="scientific">Brucella pituitosa</name>
    <dbReference type="NCBI Taxonomy" id="571256"/>
    <lineage>
        <taxon>Bacteria</taxon>
        <taxon>Pseudomonadati</taxon>
        <taxon>Pseudomonadota</taxon>
        <taxon>Alphaproteobacteria</taxon>
        <taxon>Hyphomicrobiales</taxon>
        <taxon>Brucellaceae</taxon>
        <taxon>Brucella/Ochrobactrum group</taxon>
        <taxon>Brucella</taxon>
    </lineage>
</organism>
<comment type="caution">
    <text evidence="2">The sequence shown here is derived from an EMBL/GenBank/DDBJ whole genome shotgun (WGS) entry which is preliminary data.</text>
</comment>
<reference evidence="2" key="1">
    <citation type="submission" date="2019-09" db="EMBL/GenBank/DDBJ databases">
        <title>Draft genome sequences of 48 bacterial type strains from the CCUG.</title>
        <authorList>
            <person name="Tunovic T."/>
            <person name="Pineiro-Iglesias B."/>
            <person name="Unosson C."/>
            <person name="Inganas E."/>
            <person name="Ohlen M."/>
            <person name="Cardew S."/>
            <person name="Jensie-Markopoulos S."/>
            <person name="Salva-Serra F."/>
            <person name="Jaen-Luchoro D."/>
            <person name="Karlsson R."/>
            <person name="Svensson-Stadler L."/>
            <person name="Chun J."/>
            <person name="Moore E."/>
        </authorList>
    </citation>
    <scope>NUCLEOTIDE SEQUENCE</scope>
    <source>
        <strain evidence="2">CCUG 50899</strain>
    </source>
</reference>
<protein>
    <submittedName>
        <fullName evidence="2">NAD(P)H-binding protein</fullName>
    </submittedName>
</protein>
<feature type="domain" description="NAD-dependent epimerase/dehydratase" evidence="1">
    <location>
        <begin position="3"/>
        <end position="34"/>
    </location>
</feature>
<sequence>MRIAVTGAHGFIGSAVLRQLVNDGHETVALSRNDLPAPDFSDVEVVISRATRKSQPWQQRRRKFSSSVRRPLAAGCAPSAAMVWQVLPLAASWQSIRS</sequence>